<evidence type="ECO:0000259" key="2">
    <source>
        <dbReference type="Pfam" id="PF07883"/>
    </source>
</evidence>
<dbReference type="InterPro" id="IPR051610">
    <property type="entry name" value="GPI/OXD"/>
</dbReference>
<keyword evidence="4" id="KW-1185">Reference proteome</keyword>
<evidence type="ECO:0000313" key="3">
    <source>
        <dbReference type="EMBL" id="ETN42163.1"/>
    </source>
</evidence>
<organism evidence="3 4">
    <name type="scientific">Cyphellophora europaea (strain CBS 101466)</name>
    <name type="common">Phialophora europaea</name>
    <dbReference type="NCBI Taxonomy" id="1220924"/>
    <lineage>
        <taxon>Eukaryota</taxon>
        <taxon>Fungi</taxon>
        <taxon>Dikarya</taxon>
        <taxon>Ascomycota</taxon>
        <taxon>Pezizomycotina</taxon>
        <taxon>Eurotiomycetes</taxon>
        <taxon>Chaetothyriomycetidae</taxon>
        <taxon>Chaetothyriales</taxon>
        <taxon>Cyphellophoraceae</taxon>
        <taxon>Cyphellophora</taxon>
    </lineage>
</organism>
<dbReference type="PANTHER" id="PTHR35848">
    <property type="entry name" value="OXALATE-BINDING PROTEIN"/>
    <property type="match status" value="1"/>
</dbReference>
<dbReference type="InterPro" id="IPR013096">
    <property type="entry name" value="Cupin_2"/>
</dbReference>
<dbReference type="RefSeq" id="XP_008716672.1">
    <property type="nucleotide sequence ID" value="XM_008718450.1"/>
</dbReference>
<reference evidence="3 4" key="1">
    <citation type="submission" date="2013-03" db="EMBL/GenBank/DDBJ databases">
        <title>The Genome Sequence of Phialophora europaea CBS 101466.</title>
        <authorList>
            <consortium name="The Broad Institute Genomics Platform"/>
            <person name="Cuomo C."/>
            <person name="de Hoog S."/>
            <person name="Gorbushina A."/>
            <person name="Walker B."/>
            <person name="Young S.K."/>
            <person name="Zeng Q."/>
            <person name="Gargeya S."/>
            <person name="Fitzgerald M."/>
            <person name="Haas B."/>
            <person name="Abouelleil A."/>
            <person name="Allen A.W."/>
            <person name="Alvarado L."/>
            <person name="Arachchi H.M."/>
            <person name="Berlin A.M."/>
            <person name="Chapman S.B."/>
            <person name="Gainer-Dewar J."/>
            <person name="Goldberg J."/>
            <person name="Griggs A."/>
            <person name="Gujja S."/>
            <person name="Hansen M."/>
            <person name="Howarth C."/>
            <person name="Imamovic A."/>
            <person name="Ireland A."/>
            <person name="Larimer J."/>
            <person name="McCowan C."/>
            <person name="Murphy C."/>
            <person name="Pearson M."/>
            <person name="Poon T.W."/>
            <person name="Priest M."/>
            <person name="Roberts A."/>
            <person name="Saif S."/>
            <person name="Shea T."/>
            <person name="Sisk P."/>
            <person name="Sykes S."/>
            <person name="Wortman J."/>
            <person name="Nusbaum C."/>
            <person name="Birren B."/>
        </authorList>
    </citation>
    <scope>NUCLEOTIDE SEQUENCE [LARGE SCALE GENOMIC DNA]</scope>
    <source>
        <strain evidence="3 4">CBS 101466</strain>
    </source>
</reference>
<dbReference type="OrthoDB" id="445803at2759"/>
<feature type="domain" description="Cupin type-2" evidence="2">
    <location>
        <begin position="67"/>
        <end position="135"/>
    </location>
</feature>
<evidence type="ECO:0000256" key="1">
    <source>
        <dbReference type="ARBA" id="ARBA00022723"/>
    </source>
</evidence>
<protein>
    <recommendedName>
        <fullName evidence="2">Cupin type-2 domain-containing protein</fullName>
    </recommendedName>
</protein>
<dbReference type="EMBL" id="KB822719">
    <property type="protein sequence ID" value="ETN42163.1"/>
    <property type="molecule type" value="Genomic_DNA"/>
</dbReference>
<dbReference type="Proteomes" id="UP000030752">
    <property type="component" value="Unassembled WGS sequence"/>
</dbReference>
<dbReference type="eggNOG" id="ENOG502SPAJ">
    <property type="taxonomic scope" value="Eukaryota"/>
</dbReference>
<keyword evidence="1" id="KW-0479">Metal-binding</keyword>
<dbReference type="GeneID" id="19971443"/>
<dbReference type="SUPFAM" id="SSF51182">
    <property type="entry name" value="RmlC-like cupins"/>
    <property type="match status" value="1"/>
</dbReference>
<dbReference type="Pfam" id="PF07883">
    <property type="entry name" value="Cupin_2"/>
    <property type="match status" value="1"/>
</dbReference>
<dbReference type="InterPro" id="IPR014710">
    <property type="entry name" value="RmlC-like_jellyroll"/>
</dbReference>
<name>W2S287_CYPE1</name>
<accession>W2S287</accession>
<dbReference type="GO" id="GO:0046872">
    <property type="term" value="F:metal ion binding"/>
    <property type="evidence" value="ECO:0007669"/>
    <property type="project" value="UniProtKB-KW"/>
</dbReference>
<proteinExistence type="predicted"/>
<gene>
    <name evidence="3" type="ORF">HMPREF1541_04104</name>
</gene>
<dbReference type="VEuPathDB" id="FungiDB:HMPREF1541_04104"/>
<evidence type="ECO:0000313" key="4">
    <source>
        <dbReference type="Proteomes" id="UP000030752"/>
    </source>
</evidence>
<dbReference type="InParanoid" id="W2S287"/>
<dbReference type="InterPro" id="IPR011051">
    <property type="entry name" value="RmlC_Cupin_sf"/>
</dbReference>
<dbReference type="PANTHER" id="PTHR35848:SF6">
    <property type="entry name" value="CUPIN TYPE-2 DOMAIN-CONTAINING PROTEIN"/>
    <property type="match status" value="1"/>
</dbReference>
<dbReference type="Gene3D" id="2.60.120.10">
    <property type="entry name" value="Jelly Rolls"/>
    <property type="match status" value="1"/>
</dbReference>
<dbReference type="AlphaFoldDB" id="W2S287"/>
<sequence>MAFVFQRLSGLFGSSRKPAASVVIDASSIQAQQPECFPDSTNGIVTWKTLISAPKTATDSLTVGIATCPPRQGHLCPHRHQQAEIYHITSGRGVMEIDGREQDVCAGSVVYIPGNARHGIRNDDPEQELKWLYVFGTDSFEDVKYRF</sequence>
<dbReference type="HOGENOM" id="CLU_122927_0_0_1"/>